<dbReference type="AlphaFoldDB" id="A0A397S2P1"/>
<reference evidence="1 2" key="1">
    <citation type="submission" date="2018-06" db="EMBL/GenBank/DDBJ databases">
        <title>Comparative genomics reveals the genomic features of Rhizophagus irregularis, R. cerebriforme, R. diaphanum and Gigaspora rosea, and their symbiotic lifestyle signature.</title>
        <authorList>
            <person name="Morin E."/>
            <person name="San Clemente H."/>
            <person name="Chen E.C.H."/>
            <person name="De La Providencia I."/>
            <person name="Hainaut M."/>
            <person name="Kuo A."/>
            <person name="Kohler A."/>
            <person name="Murat C."/>
            <person name="Tang N."/>
            <person name="Roy S."/>
            <person name="Loubradou J."/>
            <person name="Henrissat B."/>
            <person name="Grigoriev I.V."/>
            <person name="Corradi N."/>
            <person name="Roux C."/>
            <person name="Martin F.M."/>
        </authorList>
    </citation>
    <scope>NUCLEOTIDE SEQUENCE [LARGE SCALE GENOMIC DNA]</scope>
    <source>
        <strain evidence="1 2">DAOM 227022</strain>
    </source>
</reference>
<evidence type="ECO:0000313" key="1">
    <source>
        <dbReference type="EMBL" id="RIA80670.1"/>
    </source>
</evidence>
<dbReference type="EMBL" id="QKYT01000921">
    <property type="protein sequence ID" value="RIA80670.1"/>
    <property type="molecule type" value="Genomic_DNA"/>
</dbReference>
<proteinExistence type="predicted"/>
<name>A0A397S2P1_9GLOM</name>
<dbReference type="Proteomes" id="UP000265703">
    <property type="component" value="Unassembled WGS sequence"/>
</dbReference>
<gene>
    <name evidence="1" type="ORF">C1645_838281</name>
</gene>
<accession>A0A397S2P1</accession>
<comment type="caution">
    <text evidence="1">The sequence shown here is derived from an EMBL/GenBank/DDBJ whole genome shotgun (WGS) entry which is preliminary data.</text>
</comment>
<dbReference type="OrthoDB" id="2384130at2759"/>
<evidence type="ECO:0000313" key="2">
    <source>
        <dbReference type="Proteomes" id="UP000265703"/>
    </source>
</evidence>
<organism evidence="1 2">
    <name type="scientific">Glomus cerebriforme</name>
    <dbReference type="NCBI Taxonomy" id="658196"/>
    <lineage>
        <taxon>Eukaryota</taxon>
        <taxon>Fungi</taxon>
        <taxon>Fungi incertae sedis</taxon>
        <taxon>Mucoromycota</taxon>
        <taxon>Glomeromycotina</taxon>
        <taxon>Glomeromycetes</taxon>
        <taxon>Glomerales</taxon>
        <taxon>Glomeraceae</taxon>
        <taxon>Glomus</taxon>
    </lineage>
</organism>
<sequence length="334" mass="38696">MGQLTNTRGGDATTSSRFPKKERLNQRNFYIFEYKKPICQETFLNMLGISQKYLKNLKKHLTTKGLSTRIHGNTGKIPIRKTKMVIDRKVKKSVKNFIEKLAETHGLPNPGRSKRANNITIFLPTEMSYASVRRDFLASRAENDKLKQLNYDKLERDYYNSNTKKARKDREKVDKNYFRKQDKAKYCSVNATAHYSFDWSQNNESNGEQINYVLDENELLDKGINGTLSLVFNGIKQFNKGEKHLKLTCDNAVGQNKNNSTVYSKEDFVKVVEESSSLNKVQCYKSGQGFQYYDIKGTLGNYFVKLSNIGKYHHFLFEKSNLGMVKVKEFVDRE</sequence>
<keyword evidence="2" id="KW-1185">Reference proteome</keyword>
<protein>
    <submittedName>
        <fullName evidence="1">Uncharacterized protein</fullName>
    </submittedName>
</protein>
<dbReference type="PANTHER" id="PTHR34415">
    <property type="entry name" value="INTEGRASE CATALYTIC DOMAIN-CONTAINING PROTEIN"/>
    <property type="match status" value="1"/>
</dbReference>
<dbReference type="PANTHER" id="PTHR34415:SF1">
    <property type="entry name" value="INTEGRASE CATALYTIC DOMAIN-CONTAINING PROTEIN"/>
    <property type="match status" value="1"/>
</dbReference>